<feature type="domain" description="Guanylate cyclase" evidence="1">
    <location>
        <begin position="242"/>
        <end position="381"/>
    </location>
</feature>
<dbReference type="InterPro" id="IPR001054">
    <property type="entry name" value="A/G_cyclase"/>
</dbReference>
<organism evidence="2 3">
    <name type="scientific">Shinella granuli</name>
    <dbReference type="NCBI Taxonomy" id="323621"/>
    <lineage>
        <taxon>Bacteria</taxon>
        <taxon>Pseudomonadati</taxon>
        <taxon>Pseudomonadota</taxon>
        <taxon>Alphaproteobacteria</taxon>
        <taxon>Hyphomicrobiales</taxon>
        <taxon>Rhizobiaceae</taxon>
        <taxon>Shinella</taxon>
    </lineage>
</organism>
<dbReference type="RefSeq" id="WP_133035804.1">
    <property type="nucleotide sequence ID" value="NZ_BAABEI010000012.1"/>
</dbReference>
<name>A0A4R2CGF6_SHIGR</name>
<dbReference type="CDD" id="cd07302">
    <property type="entry name" value="CHD"/>
    <property type="match status" value="1"/>
</dbReference>
<dbReference type="SUPFAM" id="SSF55073">
    <property type="entry name" value="Nucleotide cyclase"/>
    <property type="match status" value="1"/>
</dbReference>
<dbReference type="InterPro" id="IPR050697">
    <property type="entry name" value="Adenylyl/Guanylyl_Cyclase_3/4"/>
</dbReference>
<reference evidence="2 3" key="1">
    <citation type="submission" date="2019-03" db="EMBL/GenBank/DDBJ databases">
        <title>Genomic Encyclopedia of Type Strains, Phase IV (KMG-IV): sequencing the most valuable type-strain genomes for metagenomic binning, comparative biology and taxonomic classification.</title>
        <authorList>
            <person name="Goeker M."/>
        </authorList>
    </citation>
    <scope>NUCLEOTIDE SEQUENCE [LARGE SCALE GENOMIC DNA]</scope>
    <source>
        <strain evidence="2 3">DSM 18401</strain>
    </source>
</reference>
<dbReference type="PANTHER" id="PTHR43081:SF11">
    <property type="entry name" value="BLR2264 PROTEIN"/>
    <property type="match status" value="1"/>
</dbReference>
<dbReference type="Proteomes" id="UP000295351">
    <property type="component" value="Unassembled WGS sequence"/>
</dbReference>
<dbReference type="PROSITE" id="PS50125">
    <property type="entry name" value="GUANYLATE_CYCLASE_2"/>
    <property type="match status" value="1"/>
</dbReference>
<dbReference type="GO" id="GO:0035556">
    <property type="term" value="P:intracellular signal transduction"/>
    <property type="evidence" value="ECO:0007669"/>
    <property type="project" value="InterPro"/>
</dbReference>
<dbReference type="AlphaFoldDB" id="A0A4R2CGF6"/>
<evidence type="ECO:0000313" key="3">
    <source>
        <dbReference type="Proteomes" id="UP000295351"/>
    </source>
</evidence>
<dbReference type="EMBL" id="SLVX01000017">
    <property type="protein sequence ID" value="TCN39493.1"/>
    <property type="molecule type" value="Genomic_DNA"/>
</dbReference>
<dbReference type="GO" id="GO:0006171">
    <property type="term" value="P:cAMP biosynthetic process"/>
    <property type="evidence" value="ECO:0007669"/>
    <property type="project" value="TreeGrafter"/>
</dbReference>
<dbReference type="PANTHER" id="PTHR43081">
    <property type="entry name" value="ADENYLATE CYCLASE, TERMINAL-DIFFERENTIATION SPECIFIC-RELATED"/>
    <property type="match status" value="1"/>
</dbReference>
<dbReference type="InterPro" id="IPR029787">
    <property type="entry name" value="Nucleotide_cyclase"/>
</dbReference>
<dbReference type="Gene3D" id="3.30.70.1230">
    <property type="entry name" value="Nucleotide cyclase"/>
    <property type="match status" value="1"/>
</dbReference>
<comment type="caution">
    <text evidence="2">The sequence shown here is derived from an EMBL/GenBank/DDBJ whole genome shotgun (WGS) entry which is preliminary data.</text>
</comment>
<dbReference type="Pfam" id="PF00211">
    <property type="entry name" value="Guanylate_cyc"/>
    <property type="match status" value="1"/>
</dbReference>
<gene>
    <name evidence="2" type="ORF">EV665_117121</name>
</gene>
<protein>
    <submittedName>
        <fullName evidence="2">Adenylate cyclase</fullName>
    </submittedName>
</protein>
<keyword evidence="3" id="KW-1185">Reference proteome</keyword>
<dbReference type="SMART" id="SM00044">
    <property type="entry name" value="CYCc"/>
    <property type="match status" value="1"/>
</dbReference>
<proteinExistence type="predicted"/>
<sequence length="435" mass="46532">MAPLSRTIDPAPRKYPASVRLKARSARGRACAPAMQDAAGVETWLLEDAGRIDSLMALFEAFVWQLVAAGLPLDRASLHVGTLHPQLYGFAWNWNIADGLCDEIQVGEDVLRDEAFLRSPLAEVFRTGGPLRLDPADPATAERFTLVDDLRALGITDYLALPLGGSGYHNVATIATRTEGGFSPDAYRLLQRLLRLLALHVERHIALCIAANVLDTYLGAEAGRQVFEGTIRRGEGRRIEAVIWMSDLRGFTDLSDRLDAKDMLSVLNAYFSAMAGTVVDHGGEVLKFIGDGLLAVFPLDRAYPEGSAAQAAVAAAQAAGAAVAGIDRAPPPELESVAGWRPLHSGIGLHIGEVFFGNMGAPERLDFTVIGKAVNAASRVEGLTKPLGRPILMTAAVARALDDPPESLGFHVLRGVAEPVELFTPHDRTEIGPGS</sequence>
<accession>A0A4R2CGF6</accession>
<dbReference type="SUPFAM" id="SSF55781">
    <property type="entry name" value="GAF domain-like"/>
    <property type="match status" value="1"/>
</dbReference>
<evidence type="ECO:0000259" key="1">
    <source>
        <dbReference type="PROSITE" id="PS50125"/>
    </source>
</evidence>
<dbReference type="GO" id="GO:0004016">
    <property type="term" value="F:adenylate cyclase activity"/>
    <property type="evidence" value="ECO:0007669"/>
    <property type="project" value="UniProtKB-ARBA"/>
</dbReference>
<evidence type="ECO:0000313" key="2">
    <source>
        <dbReference type="EMBL" id="TCN39493.1"/>
    </source>
</evidence>